<name>A0A4Y2X7W7_ARAVE</name>
<dbReference type="Proteomes" id="UP000499080">
    <property type="component" value="Unassembled WGS sequence"/>
</dbReference>
<comment type="caution">
    <text evidence="3">The sequence shown here is derived from an EMBL/GenBank/DDBJ whole genome shotgun (WGS) entry which is preliminary data.</text>
</comment>
<evidence type="ECO:0000313" key="4">
    <source>
        <dbReference type="Proteomes" id="UP000499080"/>
    </source>
</evidence>
<accession>A0A4Y2X7W7</accession>
<feature type="region of interest" description="Disordered" evidence="1">
    <location>
        <begin position="1"/>
        <end position="29"/>
    </location>
</feature>
<dbReference type="EMBL" id="BGPR01071996">
    <property type="protein sequence ID" value="GBO45024.1"/>
    <property type="molecule type" value="Genomic_DNA"/>
</dbReference>
<dbReference type="AlphaFoldDB" id="A0A4Y2X7W7"/>
<organism evidence="3 4">
    <name type="scientific">Araneus ventricosus</name>
    <name type="common">Orbweaver spider</name>
    <name type="synonym">Epeira ventricosa</name>
    <dbReference type="NCBI Taxonomy" id="182803"/>
    <lineage>
        <taxon>Eukaryota</taxon>
        <taxon>Metazoa</taxon>
        <taxon>Ecdysozoa</taxon>
        <taxon>Arthropoda</taxon>
        <taxon>Chelicerata</taxon>
        <taxon>Arachnida</taxon>
        <taxon>Araneae</taxon>
        <taxon>Araneomorphae</taxon>
        <taxon>Entelegynae</taxon>
        <taxon>Araneoidea</taxon>
        <taxon>Araneidae</taxon>
        <taxon>Araneus</taxon>
    </lineage>
</organism>
<sequence>MKQFVEKTPVGHSYEKIRTPEDKRERTLSLSKTIKPPETSALFVKPIRKLAPLKIQKGRSYRVSAEKSITRGSNSLFLLKESHKNRNEQVKPIDSRRVRIIDEFFVSE</sequence>
<gene>
    <name evidence="2" type="ORF">AVEN_221588_1</name>
    <name evidence="3" type="ORF">AVEN_49518_1</name>
</gene>
<reference evidence="3 4" key="1">
    <citation type="journal article" date="2019" name="Sci. Rep.">
        <title>Orb-weaving spider Araneus ventricosus genome elucidates the spidroin gene catalogue.</title>
        <authorList>
            <person name="Kono N."/>
            <person name="Nakamura H."/>
            <person name="Ohtoshi R."/>
            <person name="Moran D.A.P."/>
            <person name="Shinohara A."/>
            <person name="Yoshida Y."/>
            <person name="Fujiwara M."/>
            <person name="Mori M."/>
            <person name="Tomita M."/>
            <person name="Arakawa K."/>
        </authorList>
    </citation>
    <scope>NUCLEOTIDE SEQUENCE [LARGE SCALE GENOMIC DNA]</scope>
</reference>
<keyword evidence="4" id="KW-1185">Reference proteome</keyword>
<evidence type="ECO:0000313" key="2">
    <source>
        <dbReference type="EMBL" id="GBL65367.1"/>
    </source>
</evidence>
<dbReference type="EMBL" id="BGPR01077372">
    <property type="protein sequence ID" value="GBL65367.1"/>
    <property type="molecule type" value="Genomic_DNA"/>
</dbReference>
<feature type="compositionally biased region" description="Basic and acidic residues" evidence="1">
    <location>
        <begin position="13"/>
        <end position="27"/>
    </location>
</feature>
<evidence type="ECO:0000313" key="3">
    <source>
        <dbReference type="EMBL" id="GBO45024.1"/>
    </source>
</evidence>
<protein>
    <submittedName>
        <fullName evidence="3">Uncharacterized protein</fullName>
    </submittedName>
</protein>
<evidence type="ECO:0000256" key="1">
    <source>
        <dbReference type="SAM" id="MobiDB-lite"/>
    </source>
</evidence>
<proteinExistence type="predicted"/>